<dbReference type="InParanoid" id="D6Z2D1"/>
<dbReference type="EMBL" id="CP001940">
    <property type="protein sequence ID" value="ADH85706.1"/>
    <property type="molecule type" value="Genomic_DNA"/>
</dbReference>
<evidence type="ECO:0000313" key="1">
    <source>
        <dbReference type="EMBL" id="ADH85706.1"/>
    </source>
</evidence>
<accession>D6Z2D1</accession>
<dbReference type="HOGENOM" id="CLU_529690_0_0_7"/>
<dbReference type="STRING" id="589865.DaAHT2_1005"/>
<reference evidence="2" key="1">
    <citation type="submission" date="2010-02" db="EMBL/GenBank/DDBJ databases">
        <title>Complete sequence of Desulfurivibrio alkaliphilus AHT2.</title>
        <authorList>
            <consortium name="US DOE Joint Genome Institute"/>
            <person name="Pitluck S."/>
            <person name="Chertkov O."/>
            <person name="Detter J.C."/>
            <person name="Han C."/>
            <person name="Tapia R."/>
            <person name="Larimer F."/>
            <person name="Land M."/>
            <person name="Hauser L."/>
            <person name="Kyrpides N."/>
            <person name="Mikhailova N."/>
            <person name="Sorokin D.Y."/>
            <person name="Muyzer G."/>
            <person name="Woyke T."/>
        </authorList>
    </citation>
    <scope>NUCLEOTIDE SEQUENCE [LARGE SCALE GENOMIC DNA]</scope>
    <source>
        <strain evidence="2">DSM 19089 / UNIQEM U267 / AHT2</strain>
    </source>
</reference>
<keyword evidence="2" id="KW-1185">Reference proteome</keyword>
<gene>
    <name evidence="1" type="ordered locus">DaAHT2_1005</name>
</gene>
<name>D6Z2D1_DESAT</name>
<organism evidence="1 2">
    <name type="scientific">Desulfurivibrio alkaliphilus (strain DSM 19089 / UNIQEM U267 / AHT2)</name>
    <dbReference type="NCBI Taxonomy" id="589865"/>
    <lineage>
        <taxon>Bacteria</taxon>
        <taxon>Pseudomonadati</taxon>
        <taxon>Thermodesulfobacteriota</taxon>
        <taxon>Desulfobulbia</taxon>
        <taxon>Desulfobulbales</taxon>
        <taxon>Desulfobulbaceae</taxon>
        <taxon>Desulfurivibrio</taxon>
    </lineage>
</organism>
<proteinExistence type="predicted"/>
<dbReference type="Proteomes" id="UP000001508">
    <property type="component" value="Chromosome"/>
</dbReference>
<evidence type="ECO:0000313" key="2">
    <source>
        <dbReference type="Proteomes" id="UP000001508"/>
    </source>
</evidence>
<protein>
    <submittedName>
        <fullName evidence="1">Uncharacterized protein</fullName>
    </submittedName>
</protein>
<sequence>MPPTAASSEIQSFKETRYPELQRLRQVAPLTEVQFIKFARDLGVRLSGVVEGDPGEFNRRGWLPGEEVVADRRILFHPFRLYTVHRVLKRLSLPIAPSASLNCERLPELVNRVLAEQMPSLEDISHTAAEANLVVDLATCLEPLYWPDITGWTVRSGGVDIEEHNRLLRHYQKNATVLVESLDPQEWQKAHEKVRLDAAMLDENGSLYLLLRVARWDRRKRLRGAVAAGLWFRHMAEVIRRVFESVHKVVWPEEDRGFGQWSHGDRTLVYGSERPLDDIPHSRPRLTLHFGLATGSAVRWYVEGDTEYQAILSIMPEPAKANVELVNLRGNLASERDNIALKLSDGLQEDCALRRFSIITFDTDVPANVKAIRRHVEEERVVGYIAAHQPDFEFANFALEELVEIAAQLDEELGFCGAAVRKTDWTGIARSRDLESLYKAVSERKQSLKGAEWGRALAQYAISHPDRADTQAERPIWRELRAALQARTVNYDYQSQEYMFDGSTFACIPRTKEY</sequence>
<dbReference type="AlphaFoldDB" id="D6Z2D1"/>
<dbReference type="KEGG" id="dak:DaAHT2_1005"/>